<evidence type="ECO:0000256" key="4">
    <source>
        <dbReference type="ARBA" id="ARBA00022801"/>
    </source>
</evidence>
<evidence type="ECO:0000313" key="8">
    <source>
        <dbReference type="Proteomes" id="UP001162834"/>
    </source>
</evidence>
<gene>
    <name evidence="7" type="ORF">DSM104329_04580</name>
</gene>
<keyword evidence="8" id="KW-1185">Reference proteome</keyword>
<keyword evidence="3" id="KW-0479">Metal-binding</keyword>
<evidence type="ECO:0000256" key="2">
    <source>
        <dbReference type="ARBA" id="ARBA00007749"/>
    </source>
</evidence>
<dbReference type="SMART" id="SM00849">
    <property type="entry name" value="Lactamase_B"/>
    <property type="match status" value="1"/>
</dbReference>
<dbReference type="Gene3D" id="3.60.15.10">
    <property type="entry name" value="Ribonuclease Z/Hydroxyacylglutathione hydrolase-like"/>
    <property type="match status" value="1"/>
</dbReference>
<dbReference type="InterPro" id="IPR001279">
    <property type="entry name" value="Metallo-B-lactamas"/>
</dbReference>
<sequence>MPDVGVATEPKAYTHALSGGRPGATVRVRPLLTGEINAPPAFFRRPDGPLAIPRGLLAPRRLWSPVPIPAFLVDHPGAGPLLIDTGLHASVASAPAASLGTLAARMYDIRMEASQSVPAQLEGLGVEPRSVRAVVMTHLHYDHASGVSAFPEATFVVARAEWDAAASGRMLQGYRPRQFDHAFDWRAIDYASTSLDSFAGFGRSVDLLGDGSIRLVFTPGHSAGHQSVVLRLHDRELLLTGDAAYRRTAIEEGELPLFCADEHLYRRSLSEIRAYVERTPNAVVICGHDPQGWAELDAVYS</sequence>
<keyword evidence="5" id="KW-0862">Zinc</keyword>
<comment type="cofactor">
    <cofactor evidence="1">
        <name>Zn(2+)</name>
        <dbReference type="ChEBI" id="CHEBI:29105"/>
    </cofactor>
</comment>
<evidence type="ECO:0000313" key="7">
    <source>
        <dbReference type="EMBL" id="UGS38157.1"/>
    </source>
</evidence>
<dbReference type="EMBL" id="CP087164">
    <property type="protein sequence ID" value="UGS38157.1"/>
    <property type="molecule type" value="Genomic_DNA"/>
</dbReference>
<dbReference type="Pfam" id="PF00753">
    <property type="entry name" value="Lactamase_B"/>
    <property type="match status" value="1"/>
</dbReference>
<dbReference type="PANTHER" id="PTHR42978">
    <property type="entry name" value="QUORUM-QUENCHING LACTONASE YTNP-RELATED-RELATED"/>
    <property type="match status" value="1"/>
</dbReference>
<name>A0A9E7C308_9ACTN</name>
<evidence type="ECO:0000256" key="5">
    <source>
        <dbReference type="ARBA" id="ARBA00022833"/>
    </source>
</evidence>
<reference evidence="7" key="1">
    <citation type="journal article" date="2022" name="Int. J. Syst. Evol. Microbiol.">
        <title>Pseudomonas aegrilactucae sp. nov. and Pseudomonas morbosilactucae sp. nov., pathogens causing bacterial rot of lettuce in Japan.</title>
        <authorList>
            <person name="Sawada H."/>
            <person name="Fujikawa T."/>
            <person name="Satou M."/>
        </authorList>
    </citation>
    <scope>NUCLEOTIDE SEQUENCE</scope>
    <source>
        <strain evidence="7">0166_1</strain>
    </source>
</reference>
<dbReference type="InterPro" id="IPR051013">
    <property type="entry name" value="MBL_superfamily_lactonases"/>
</dbReference>
<dbReference type="KEGG" id="sbae:DSM104329_04580"/>
<dbReference type="GO" id="GO:0046872">
    <property type="term" value="F:metal ion binding"/>
    <property type="evidence" value="ECO:0007669"/>
    <property type="project" value="UniProtKB-KW"/>
</dbReference>
<proteinExistence type="inferred from homology"/>
<evidence type="ECO:0000256" key="1">
    <source>
        <dbReference type="ARBA" id="ARBA00001947"/>
    </source>
</evidence>
<organism evidence="7 8">
    <name type="scientific">Capillimicrobium parvum</name>
    <dbReference type="NCBI Taxonomy" id="2884022"/>
    <lineage>
        <taxon>Bacteria</taxon>
        <taxon>Bacillati</taxon>
        <taxon>Actinomycetota</taxon>
        <taxon>Thermoleophilia</taxon>
        <taxon>Solirubrobacterales</taxon>
        <taxon>Capillimicrobiaceae</taxon>
        <taxon>Capillimicrobium</taxon>
    </lineage>
</organism>
<evidence type="ECO:0000256" key="3">
    <source>
        <dbReference type="ARBA" id="ARBA00022723"/>
    </source>
</evidence>
<feature type="domain" description="Metallo-beta-lactamase" evidence="6">
    <location>
        <begin position="67"/>
        <end position="288"/>
    </location>
</feature>
<dbReference type="SUPFAM" id="SSF56281">
    <property type="entry name" value="Metallo-hydrolase/oxidoreductase"/>
    <property type="match status" value="1"/>
</dbReference>
<keyword evidence="4" id="KW-0378">Hydrolase</keyword>
<dbReference type="InterPro" id="IPR036866">
    <property type="entry name" value="RibonucZ/Hydroxyglut_hydro"/>
</dbReference>
<comment type="similarity">
    <text evidence="2">Belongs to the metallo-beta-lactamase superfamily.</text>
</comment>
<dbReference type="PANTHER" id="PTHR42978:SF2">
    <property type="entry name" value="102 KBASES UNSTABLE REGION: FROM 1 TO 119443"/>
    <property type="match status" value="1"/>
</dbReference>
<dbReference type="CDD" id="cd07729">
    <property type="entry name" value="AHL_lactonase_MBL-fold"/>
    <property type="match status" value="1"/>
</dbReference>
<evidence type="ECO:0000259" key="6">
    <source>
        <dbReference type="SMART" id="SM00849"/>
    </source>
</evidence>
<dbReference type="GO" id="GO:0016787">
    <property type="term" value="F:hydrolase activity"/>
    <property type="evidence" value="ECO:0007669"/>
    <property type="project" value="UniProtKB-KW"/>
</dbReference>
<protein>
    <recommendedName>
        <fullName evidence="6">Metallo-beta-lactamase domain-containing protein</fullName>
    </recommendedName>
</protein>
<dbReference type="AlphaFoldDB" id="A0A9E7C308"/>
<accession>A0A9E7C308</accession>
<dbReference type="Proteomes" id="UP001162834">
    <property type="component" value="Chromosome"/>
</dbReference>